<keyword evidence="1" id="KW-1133">Transmembrane helix</keyword>
<feature type="transmembrane region" description="Helical" evidence="1">
    <location>
        <begin position="6"/>
        <end position="30"/>
    </location>
</feature>
<feature type="transmembrane region" description="Helical" evidence="1">
    <location>
        <begin position="68"/>
        <end position="94"/>
    </location>
</feature>
<reference evidence="2 3" key="1">
    <citation type="submission" date="2019-12" db="EMBL/GenBank/DDBJ databases">
        <title>Genomic-based taxomic classification of the family Erythrobacteraceae.</title>
        <authorList>
            <person name="Xu L."/>
        </authorList>
    </citation>
    <scope>NUCLEOTIDE SEQUENCE [LARGE SCALE GENOMIC DNA]</scope>
    <source>
        <strain evidence="2 3">MCCC 1K01500</strain>
    </source>
</reference>
<evidence type="ECO:0000313" key="2">
    <source>
        <dbReference type="EMBL" id="MXO59139.1"/>
    </source>
</evidence>
<organism evidence="2 3">
    <name type="scientific">Croceibacterium salegens</name>
    <dbReference type="NCBI Taxonomy" id="1737568"/>
    <lineage>
        <taxon>Bacteria</taxon>
        <taxon>Pseudomonadati</taxon>
        <taxon>Pseudomonadota</taxon>
        <taxon>Alphaproteobacteria</taxon>
        <taxon>Sphingomonadales</taxon>
        <taxon>Erythrobacteraceae</taxon>
        <taxon>Croceibacterium</taxon>
    </lineage>
</organism>
<dbReference type="RefSeq" id="WP_159793308.1">
    <property type="nucleotide sequence ID" value="NZ_WTYM01000033.1"/>
</dbReference>
<keyword evidence="1" id="KW-0812">Transmembrane</keyword>
<keyword evidence="1" id="KW-0472">Membrane</keyword>
<feature type="transmembrane region" description="Helical" evidence="1">
    <location>
        <begin position="42"/>
        <end position="62"/>
    </location>
</feature>
<dbReference type="AlphaFoldDB" id="A0A6I4SUM5"/>
<comment type="caution">
    <text evidence="2">The sequence shown here is derived from an EMBL/GenBank/DDBJ whole genome shotgun (WGS) entry which is preliminary data.</text>
</comment>
<sequence length="109" mass="11734">MDSDTVVVVFMGLLMSTMATMSAVLLVLMFATTTARRTRTPYAALGGAAVVAAFFLVIMIFAESGEDIGTILGIAVMIVVVAMIPCWPVAYLAFRRIEKLAIFDASMFE</sequence>
<accession>A0A6I4SUM5</accession>
<evidence type="ECO:0000256" key="1">
    <source>
        <dbReference type="SAM" id="Phobius"/>
    </source>
</evidence>
<keyword evidence="3" id="KW-1185">Reference proteome</keyword>
<dbReference type="EMBL" id="WTYM01000033">
    <property type="protein sequence ID" value="MXO59139.1"/>
    <property type="molecule type" value="Genomic_DNA"/>
</dbReference>
<name>A0A6I4SUM5_9SPHN</name>
<protein>
    <submittedName>
        <fullName evidence="2">Uncharacterized protein</fullName>
    </submittedName>
</protein>
<dbReference type="Proteomes" id="UP000433652">
    <property type="component" value="Unassembled WGS sequence"/>
</dbReference>
<evidence type="ECO:0000313" key="3">
    <source>
        <dbReference type="Proteomes" id="UP000433652"/>
    </source>
</evidence>
<gene>
    <name evidence="2" type="ORF">GRI89_06245</name>
</gene>
<proteinExistence type="predicted"/>